<name>A0A6N9HDD3_9BURK</name>
<protein>
    <submittedName>
        <fullName evidence="1">Uncharacterized protein</fullName>
    </submittedName>
</protein>
<proteinExistence type="predicted"/>
<organism evidence="1 2">
    <name type="scientific">Pseudoduganella guangdongensis</name>
    <dbReference type="NCBI Taxonomy" id="2692179"/>
    <lineage>
        <taxon>Bacteria</taxon>
        <taxon>Pseudomonadati</taxon>
        <taxon>Pseudomonadota</taxon>
        <taxon>Betaproteobacteria</taxon>
        <taxon>Burkholderiales</taxon>
        <taxon>Oxalobacteraceae</taxon>
        <taxon>Telluria group</taxon>
        <taxon>Pseudoduganella</taxon>
    </lineage>
</organism>
<evidence type="ECO:0000313" key="1">
    <source>
        <dbReference type="EMBL" id="MYN01558.1"/>
    </source>
</evidence>
<gene>
    <name evidence="1" type="ORF">GTP41_05550</name>
</gene>
<dbReference type="AlphaFoldDB" id="A0A6N9HDD3"/>
<dbReference type="InterPro" id="IPR024079">
    <property type="entry name" value="MetalloPept_cat_dom_sf"/>
</dbReference>
<sequence length="205" mass="22840">MDKLTTSNQFEDPPISRTTRMPDEVTVFIASPDPKFPKQKALHAYTMGAIRDINKKVGVRLTQANEDDAIIHVSFGTSFLNDTTDYQNYVANVTSVSGNGNEIKADGCGHISTKPVYIQIGHNMHGSEECDCWISQDTVVHEFGHALGLQNHFTGFSGEIAISYAFWDVLATLYKYPAGTDFEKIKAHRAAISRFKRLWNQVLAP</sequence>
<keyword evidence="2" id="KW-1185">Reference proteome</keyword>
<dbReference type="SUPFAM" id="SSF55486">
    <property type="entry name" value="Metalloproteases ('zincins'), catalytic domain"/>
    <property type="match status" value="1"/>
</dbReference>
<dbReference type="RefSeq" id="WP_161024568.1">
    <property type="nucleotide sequence ID" value="NZ_WWCJ01000003.1"/>
</dbReference>
<reference evidence="1 2" key="1">
    <citation type="submission" date="2019-12" db="EMBL/GenBank/DDBJ databases">
        <title>Novel species isolated from a subtropical stream in China.</title>
        <authorList>
            <person name="Lu H."/>
        </authorList>
    </citation>
    <scope>NUCLEOTIDE SEQUENCE [LARGE SCALE GENOMIC DNA]</scope>
    <source>
        <strain evidence="1 2">DS3</strain>
    </source>
</reference>
<dbReference type="Gene3D" id="3.40.390.10">
    <property type="entry name" value="Collagenase (Catalytic Domain)"/>
    <property type="match status" value="1"/>
</dbReference>
<accession>A0A6N9HDD3</accession>
<dbReference type="Proteomes" id="UP000448575">
    <property type="component" value="Unassembled WGS sequence"/>
</dbReference>
<dbReference type="EMBL" id="WWCJ01000003">
    <property type="protein sequence ID" value="MYN01558.1"/>
    <property type="molecule type" value="Genomic_DNA"/>
</dbReference>
<dbReference type="GO" id="GO:0008237">
    <property type="term" value="F:metallopeptidase activity"/>
    <property type="evidence" value="ECO:0007669"/>
    <property type="project" value="InterPro"/>
</dbReference>
<evidence type="ECO:0000313" key="2">
    <source>
        <dbReference type="Proteomes" id="UP000448575"/>
    </source>
</evidence>
<comment type="caution">
    <text evidence="1">The sequence shown here is derived from an EMBL/GenBank/DDBJ whole genome shotgun (WGS) entry which is preliminary data.</text>
</comment>